<dbReference type="RefSeq" id="WP_306086688.1">
    <property type="nucleotide sequence ID" value="NZ_CP120992.1"/>
</dbReference>
<accession>A0ABY9I076</accession>
<evidence type="ECO:0008006" key="4">
    <source>
        <dbReference type="Google" id="ProtNLM"/>
    </source>
</evidence>
<feature type="compositionally biased region" description="Low complexity" evidence="1">
    <location>
        <begin position="39"/>
        <end position="48"/>
    </location>
</feature>
<name>A0ABY9I076_9ACTN</name>
<protein>
    <recommendedName>
        <fullName evidence="4">Transposase</fullName>
    </recommendedName>
</protein>
<feature type="compositionally biased region" description="Basic residues" evidence="1">
    <location>
        <begin position="24"/>
        <end position="38"/>
    </location>
</feature>
<organism evidence="2 3">
    <name type="scientific">Streptomyces laculatispora</name>
    <dbReference type="NCBI Taxonomy" id="887464"/>
    <lineage>
        <taxon>Bacteria</taxon>
        <taxon>Bacillati</taxon>
        <taxon>Actinomycetota</taxon>
        <taxon>Actinomycetes</taxon>
        <taxon>Kitasatosporales</taxon>
        <taxon>Streptomycetaceae</taxon>
        <taxon>Streptomyces</taxon>
    </lineage>
</organism>
<reference evidence="2 3" key="1">
    <citation type="submission" date="2023-03" db="EMBL/GenBank/DDBJ databases">
        <title>Isolation and description of six Streptomyces strains from soil environments, able to metabolize different microbial glucans.</title>
        <authorList>
            <person name="Widen T."/>
            <person name="Larsbrink J."/>
        </authorList>
    </citation>
    <scope>NUCLEOTIDE SEQUENCE [LARGE SCALE GENOMIC DNA]</scope>
    <source>
        <strain evidence="2 3">Mut2</strain>
    </source>
</reference>
<sequence>MPEKPGGTKITEQAGLRGHGVAQPRRRQIRQHLGRHRPATAAPLARALGPDTAATGHHLREPARYGCVADDVPPEPGARRPGDGSSPGNNTADDNGKETDAL</sequence>
<gene>
    <name evidence="2" type="ORF">P8A22_09690</name>
</gene>
<evidence type="ECO:0000313" key="2">
    <source>
        <dbReference type="EMBL" id="WLQ40250.1"/>
    </source>
</evidence>
<dbReference type="Proteomes" id="UP001229952">
    <property type="component" value="Chromosome"/>
</dbReference>
<evidence type="ECO:0000313" key="3">
    <source>
        <dbReference type="Proteomes" id="UP001229952"/>
    </source>
</evidence>
<keyword evidence="3" id="KW-1185">Reference proteome</keyword>
<evidence type="ECO:0000256" key="1">
    <source>
        <dbReference type="SAM" id="MobiDB-lite"/>
    </source>
</evidence>
<feature type="region of interest" description="Disordered" evidence="1">
    <location>
        <begin position="1"/>
        <end position="102"/>
    </location>
</feature>
<dbReference type="EMBL" id="CP120992">
    <property type="protein sequence ID" value="WLQ40250.1"/>
    <property type="molecule type" value="Genomic_DNA"/>
</dbReference>
<proteinExistence type="predicted"/>